<evidence type="ECO:0000313" key="2">
    <source>
        <dbReference type="Proteomes" id="UP000770717"/>
    </source>
</evidence>
<protein>
    <submittedName>
        <fullName evidence="1">Uncharacterized protein</fullName>
    </submittedName>
</protein>
<accession>A0A8J6FQ00</accession>
<gene>
    <name evidence="1" type="ORF">GDO78_000072</name>
</gene>
<organism evidence="1 2">
    <name type="scientific">Eleutherodactylus coqui</name>
    <name type="common">Puerto Rican coqui</name>
    <dbReference type="NCBI Taxonomy" id="57060"/>
    <lineage>
        <taxon>Eukaryota</taxon>
        <taxon>Metazoa</taxon>
        <taxon>Chordata</taxon>
        <taxon>Craniata</taxon>
        <taxon>Vertebrata</taxon>
        <taxon>Euteleostomi</taxon>
        <taxon>Amphibia</taxon>
        <taxon>Batrachia</taxon>
        <taxon>Anura</taxon>
        <taxon>Neobatrachia</taxon>
        <taxon>Hyloidea</taxon>
        <taxon>Eleutherodactylidae</taxon>
        <taxon>Eleutherodactylinae</taxon>
        <taxon>Eleutherodactylus</taxon>
        <taxon>Eleutherodactylus</taxon>
    </lineage>
</organism>
<feature type="non-terminal residue" evidence="1">
    <location>
        <position position="135"/>
    </location>
</feature>
<dbReference type="EMBL" id="WNTK01000001">
    <property type="protein sequence ID" value="KAG9491371.1"/>
    <property type="molecule type" value="Genomic_DNA"/>
</dbReference>
<dbReference type="Proteomes" id="UP000770717">
    <property type="component" value="Unassembled WGS sequence"/>
</dbReference>
<sequence>SRGQKAESLGGTISIDQLSSTLQELGYRTSSVDSQHFQLWSSQGKSCKSLLKNGAFNSGAIPQLHGCPDHSPPHVGSGEILPKLVDNDKGHGTNQVKSSTLKYVRLSFHLYNLKVCCALSPSSLIHHQQQIRSMS</sequence>
<evidence type="ECO:0000313" key="1">
    <source>
        <dbReference type="EMBL" id="KAG9491371.1"/>
    </source>
</evidence>
<keyword evidence="2" id="KW-1185">Reference proteome</keyword>
<name>A0A8J6FQ00_ELECQ</name>
<comment type="caution">
    <text evidence="1">The sequence shown here is derived from an EMBL/GenBank/DDBJ whole genome shotgun (WGS) entry which is preliminary data.</text>
</comment>
<proteinExistence type="predicted"/>
<dbReference type="AlphaFoldDB" id="A0A8J6FQ00"/>
<reference evidence="1" key="1">
    <citation type="thesis" date="2020" institute="ProQuest LLC" country="789 East Eisenhower Parkway, Ann Arbor, MI, USA">
        <title>Comparative Genomics and Chromosome Evolution.</title>
        <authorList>
            <person name="Mudd A.B."/>
        </authorList>
    </citation>
    <scope>NUCLEOTIDE SEQUENCE</scope>
    <source>
        <strain evidence="1">HN-11 Male</strain>
        <tissue evidence="1">Kidney and liver</tissue>
    </source>
</reference>